<sequence length="421" mass="44496">MRRVYPRHMPGPASGKTRFGHHDALRWALIRVPRDRIGVFFVLIEAGTANPDAAGADIAGERVALRGRWTADQGPGVERSAAAILAHGAAQAVLIDLAGITRLDTLGAWVLERTRAEIEAAGGRLAYANPRAEHRILLGEVALRPADPPAKERVGRVFGALDAVGRNVVSTGREILAGLSFLGEVIAAIGRVAARPSSFRFTALVNQLEAIAFRGVPIIALISFLVGGIVAQQGIIQLQRFGAQSFVVNLIGILVLRELGVLLTSIMVAGRSGSAFTAEIGSMRMREEVDALRVMGLDPIEILIVPRILALMIGLPILAFLANLAALAGGGVTALIYGGLTVDGFLSRLQAAVSEHHLWVGLLKAPFMALTIGIIATIEGFAVEGSAESLGRHVTASVVKSIFMVIVLDGLFAVFFAAVEF</sequence>
<dbReference type="PROSITE" id="PS50801">
    <property type="entry name" value="STAS"/>
    <property type="match status" value="1"/>
</dbReference>
<feature type="transmembrane region" description="Helical" evidence="2">
    <location>
        <begin position="324"/>
        <end position="346"/>
    </location>
</feature>
<dbReference type="EMBL" id="BPRA01000010">
    <property type="protein sequence ID" value="GJE55930.1"/>
    <property type="molecule type" value="Genomic_DNA"/>
</dbReference>
<dbReference type="PANTHER" id="PTHR30188">
    <property type="entry name" value="ABC TRANSPORTER PERMEASE PROTEIN-RELATED"/>
    <property type="match status" value="1"/>
</dbReference>
<evidence type="ECO:0000256" key="1">
    <source>
        <dbReference type="ARBA" id="ARBA00003787"/>
    </source>
</evidence>
<feature type="domain" description="STAS" evidence="3">
    <location>
        <begin position="91"/>
        <end position="136"/>
    </location>
</feature>
<dbReference type="Gene3D" id="3.30.750.24">
    <property type="entry name" value="STAS domain"/>
    <property type="match status" value="1"/>
</dbReference>
<comment type="caution">
    <text evidence="4">The sequence shown here is derived from an EMBL/GenBank/DDBJ whole genome shotgun (WGS) entry which is preliminary data.</text>
</comment>
<keyword evidence="2" id="KW-1133">Transmembrane helix</keyword>
<keyword evidence="5" id="KW-1185">Reference proteome</keyword>
<feature type="transmembrane region" description="Helical" evidence="2">
    <location>
        <begin position="358"/>
        <end position="378"/>
    </location>
</feature>
<dbReference type="InterPro" id="IPR058548">
    <property type="entry name" value="MlaB-like_STAS"/>
</dbReference>
<evidence type="ECO:0000259" key="3">
    <source>
        <dbReference type="PROSITE" id="PS50801"/>
    </source>
</evidence>
<dbReference type="InterPro" id="IPR030802">
    <property type="entry name" value="Permease_MalE"/>
</dbReference>
<evidence type="ECO:0000313" key="4">
    <source>
        <dbReference type="EMBL" id="GJE55930.1"/>
    </source>
</evidence>
<dbReference type="InterPro" id="IPR036513">
    <property type="entry name" value="STAS_dom_sf"/>
</dbReference>
<dbReference type="Proteomes" id="UP001055101">
    <property type="component" value="Unassembled WGS sequence"/>
</dbReference>
<dbReference type="SUPFAM" id="SSF52091">
    <property type="entry name" value="SpoIIaa-like"/>
    <property type="match status" value="1"/>
</dbReference>
<reference evidence="4" key="2">
    <citation type="submission" date="2021-08" db="EMBL/GenBank/DDBJ databases">
        <authorList>
            <person name="Tani A."/>
            <person name="Ola A."/>
            <person name="Ogura Y."/>
            <person name="Katsura K."/>
            <person name="Hayashi T."/>
        </authorList>
    </citation>
    <scope>NUCLEOTIDE SEQUENCE</scope>
    <source>
        <strain evidence="4">DSM 23674</strain>
    </source>
</reference>
<dbReference type="InterPro" id="IPR002645">
    <property type="entry name" value="STAS_dom"/>
</dbReference>
<dbReference type="NCBIfam" id="TIGR00056">
    <property type="entry name" value="MlaE family lipid ABC transporter permease subunit"/>
    <property type="match status" value="1"/>
</dbReference>
<dbReference type="Pfam" id="PF13466">
    <property type="entry name" value="STAS_2"/>
    <property type="match status" value="1"/>
</dbReference>
<feature type="transmembrane region" description="Helical" evidence="2">
    <location>
        <begin position="398"/>
        <end position="419"/>
    </location>
</feature>
<evidence type="ECO:0000256" key="2">
    <source>
        <dbReference type="SAM" id="Phobius"/>
    </source>
</evidence>
<comment type="function">
    <text evidence="1">Could be part of an ABC transporter complex.</text>
</comment>
<name>A0ABQ4TKL7_9HYPH</name>
<reference evidence="4" key="1">
    <citation type="journal article" date="2021" name="Front. Microbiol.">
        <title>Comprehensive Comparative Genomics and Phenotyping of Methylobacterium Species.</title>
        <authorList>
            <person name="Alessa O."/>
            <person name="Ogura Y."/>
            <person name="Fujitani Y."/>
            <person name="Takami H."/>
            <person name="Hayashi T."/>
            <person name="Sahin N."/>
            <person name="Tani A."/>
        </authorList>
    </citation>
    <scope>NUCLEOTIDE SEQUENCE</scope>
    <source>
        <strain evidence="4">DSM 23674</strain>
    </source>
</reference>
<proteinExistence type="predicted"/>
<feature type="transmembrane region" description="Helical" evidence="2">
    <location>
        <begin position="215"/>
        <end position="235"/>
    </location>
</feature>
<keyword evidence="2" id="KW-0472">Membrane</keyword>
<organism evidence="4 5">
    <name type="scientific">Methylobacterium thuringiense</name>
    <dbReference type="NCBI Taxonomy" id="1003091"/>
    <lineage>
        <taxon>Bacteria</taxon>
        <taxon>Pseudomonadati</taxon>
        <taxon>Pseudomonadota</taxon>
        <taxon>Alphaproteobacteria</taxon>
        <taxon>Hyphomicrobiales</taxon>
        <taxon>Methylobacteriaceae</taxon>
        <taxon>Methylobacterium</taxon>
    </lineage>
</organism>
<feature type="transmembrane region" description="Helical" evidence="2">
    <location>
        <begin position="247"/>
        <end position="270"/>
    </location>
</feature>
<gene>
    <name evidence="4" type="ORF">EKPJFOCH_2427</name>
</gene>
<feature type="transmembrane region" description="Helical" evidence="2">
    <location>
        <begin position="175"/>
        <end position="194"/>
    </location>
</feature>
<dbReference type="PANTHER" id="PTHR30188:SF3">
    <property type="entry name" value="ABC TRANSPORTER PERMEASE"/>
    <property type="match status" value="1"/>
</dbReference>
<feature type="transmembrane region" description="Helical" evidence="2">
    <location>
        <begin position="291"/>
        <end position="318"/>
    </location>
</feature>
<dbReference type="Pfam" id="PF02405">
    <property type="entry name" value="MlaE"/>
    <property type="match status" value="1"/>
</dbReference>
<dbReference type="InterPro" id="IPR003453">
    <property type="entry name" value="ABC_MlaE_roteobac"/>
</dbReference>
<protein>
    <recommendedName>
        <fullName evidence="3">STAS domain-containing protein</fullName>
    </recommendedName>
</protein>
<accession>A0ABQ4TKL7</accession>
<evidence type="ECO:0000313" key="5">
    <source>
        <dbReference type="Proteomes" id="UP001055101"/>
    </source>
</evidence>
<keyword evidence="2" id="KW-0812">Transmembrane</keyword>